<dbReference type="GO" id="GO:1990481">
    <property type="term" value="P:mRNA pseudouridine synthesis"/>
    <property type="evidence" value="ECO:0007669"/>
    <property type="project" value="TreeGrafter"/>
</dbReference>
<evidence type="ECO:0000313" key="6">
    <source>
        <dbReference type="EMBL" id="KNE61943.1"/>
    </source>
</evidence>
<dbReference type="EMBL" id="GG745339">
    <property type="protein sequence ID" value="KNE61943.1"/>
    <property type="molecule type" value="Genomic_DNA"/>
</dbReference>
<dbReference type="InterPro" id="IPR020094">
    <property type="entry name" value="TruA/RsuA/RluB/E/F_N"/>
</dbReference>
<reference evidence="6 7" key="1">
    <citation type="submission" date="2009-11" db="EMBL/GenBank/DDBJ databases">
        <title>Annotation of Allomyces macrogynus ATCC 38327.</title>
        <authorList>
            <consortium name="The Broad Institute Genome Sequencing Platform"/>
            <person name="Russ C."/>
            <person name="Cuomo C."/>
            <person name="Burger G."/>
            <person name="Gray M.W."/>
            <person name="Holland P.W.H."/>
            <person name="King N."/>
            <person name="Lang F.B.F."/>
            <person name="Roger A.J."/>
            <person name="Ruiz-Trillo I."/>
            <person name="Young S.K."/>
            <person name="Zeng Q."/>
            <person name="Gargeya S."/>
            <person name="Fitzgerald M."/>
            <person name="Haas B."/>
            <person name="Abouelleil A."/>
            <person name="Alvarado L."/>
            <person name="Arachchi H.M."/>
            <person name="Berlin A."/>
            <person name="Chapman S.B."/>
            <person name="Gearin G."/>
            <person name="Goldberg J."/>
            <person name="Griggs A."/>
            <person name="Gujja S."/>
            <person name="Hansen M."/>
            <person name="Heiman D."/>
            <person name="Howarth C."/>
            <person name="Larimer J."/>
            <person name="Lui A."/>
            <person name="MacDonald P.J.P."/>
            <person name="McCowen C."/>
            <person name="Montmayeur A."/>
            <person name="Murphy C."/>
            <person name="Neiman D."/>
            <person name="Pearson M."/>
            <person name="Priest M."/>
            <person name="Roberts A."/>
            <person name="Saif S."/>
            <person name="Shea T."/>
            <person name="Sisk P."/>
            <person name="Stolte C."/>
            <person name="Sykes S."/>
            <person name="Wortman J."/>
            <person name="Nusbaum C."/>
            <person name="Birren B."/>
        </authorList>
    </citation>
    <scope>NUCLEOTIDE SEQUENCE [LARGE SCALE GENOMIC DNA]</scope>
    <source>
        <strain evidence="6 7">ATCC 38327</strain>
    </source>
</reference>
<dbReference type="CDD" id="cd02569">
    <property type="entry name" value="PseudoU_synth_ScPus3"/>
    <property type="match status" value="1"/>
</dbReference>
<dbReference type="Gene3D" id="3.30.70.660">
    <property type="entry name" value="Pseudouridine synthase I, catalytic domain, C-terminal subdomain"/>
    <property type="match status" value="1"/>
</dbReference>
<dbReference type="InterPro" id="IPR041707">
    <property type="entry name" value="Pus3-like"/>
</dbReference>
<dbReference type="SUPFAM" id="SSF55120">
    <property type="entry name" value="Pseudouridine synthase"/>
    <property type="match status" value="1"/>
</dbReference>
<dbReference type="Gene3D" id="3.30.70.580">
    <property type="entry name" value="Pseudouridine synthase I, catalytic domain, N-terminal subdomain"/>
    <property type="match status" value="1"/>
</dbReference>
<dbReference type="VEuPathDB" id="FungiDB:AMAG_07210"/>
<name>A0A0L0SHF4_ALLM3</name>
<dbReference type="InterPro" id="IPR020097">
    <property type="entry name" value="PsdUridine_synth_TruA_a/b_dom"/>
</dbReference>
<organism evidence="6 7">
    <name type="scientific">Allomyces macrogynus (strain ATCC 38327)</name>
    <name type="common">Allomyces javanicus var. macrogynus</name>
    <dbReference type="NCBI Taxonomy" id="578462"/>
    <lineage>
        <taxon>Eukaryota</taxon>
        <taxon>Fungi</taxon>
        <taxon>Fungi incertae sedis</taxon>
        <taxon>Blastocladiomycota</taxon>
        <taxon>Blastocladiomycetes</taxon>
        <taxon>Blastocladiales</taxon>
        <taxon>Blastocladiaceae</taxon>
        <taxon>Allomyces</taxon>
    </lineage>
</organism>
<dbReference type="PANTHER" id="PTHR11142:SF5">
    <property type="entry name" value="TRNA PSEUDOURIDINE(38_39) SYNTHASE"/>
    <property type="match status" value="1"/>
</dbReference>
<comment type="similarity">
    <text evidence="1">Belongs to the tRNA pseudouridine synthase TruA family.</text>
</comment>
<dbReference type="FunFam" id="3.30.70.580:FF:000007">
    <property type="entry name" value="tRNA pseudouridine synthase"/>
    <property type="match status" value="1"/>
</dbReference>
<dbReference type="NCBIfam" id="TIGR00071">
    <property type="entry name" value="hisT_truA"/>
    <property type="match status" value="1"/>
</dbReference>
<dbReference type="GO" id="GO:0031119">
    <property type="term" value="P:tRNA pseudouridine synthesis"/>
    <property type="evidence" value="ECO:0007669"/>
    <property type="project" value="TreeGrafter"/>
</dbReference>
<evidence type="ECO:0000256" key="4">
    <source>
        <dbReference type="SAM" id="MobiDB-lite"/>
    </source>
</evidence>
<feature type="region of interest" description="Disordered" evidence="4">
    <location>
        <begin position="30"/>
        <end position="55"/>
    </location>
</feature>
<dbReference type="AlphaFoldDB" id="A0A0L0SHF4"/>
<feature type="region of interest" description="Disordered" evidence="4">
    <location>
        <begin position="448"/>
        <end position="476"/>
    </location>
</feature>
<evidence type="ECO:0000313" key="7">
    <source>
        <dbReference type="Proteomes" id="UP000054350"/>
    </source>
</evidence>
<protein>
    <submittedName>
        <fullName evidence="6">tRNA pseudouridine synthase A</fullName>
    </submittedName>
</protein>
<dbReference type="OMA" id="DCKFPEM"/>
<feature type="domain" description="Pseudouridine synthase I TruA alpha/beta" evidence="5">
    <location>
        <begin position="199"/>
        <end position="326"/>
    </location>
</feature>
<evidence type="ECO:0000256" key="3">
    <source>
        <dbReference type="ARBA" id="ARBA00023235"/>
    </source>
</evidence>
<dbReference type="eggNOG" id="KOG2554">
    <property type="taxonomic scope" value="Eukaryota"/>
</dbReference>
<sequence>MSSNGSNNEPYQAWSKDALIARICELEAKTTISPPTNPQKSASKPSRKSSKADRAFDFSKHPTRRIVLKLAYFGWNYQGLAAQLHTTNTVEHHLFEALTTAKLVADIKDADYTRCGRTDKGVSATGNAVSLNVRSKVRNPGDEELPYLTIINRLLPPHIRVIAWAPVPDDFSARFSCAHRTYKYFFPALGLDIAKMREAASYFLGAHDFRNFCKIDPSKPVRNYERTVLAATIEPVHEGVTSGYGDPSAPPSALPLPSDFYTLTIQGTAFLWHQIRCMTYILLMVGQGLEPPTIVRDLLNVAAHPAKPQYDLAPEFPLVLWDCAYPQVEWQYADSQSDPMHAFTSLVKHVTTLYETKRIETLTVDLMLKQLFSQSLPHPARNAGEMVPFMDLYPGILTRCETLPWGTLGSLFPIVTVAKRPRTHLKLFDRLRCDTVDVKSDKLEAKKRKADEAAVASGEGVDKDAPGVKKARTEMA</sequence>
<dbReference type="STRING" id="578462.A0A0L0SHF4"/>
<evidence type="ECO:0000256" key="2">
    <source>
        <dbReference type="ARBA" id="ARBA00022694"/>
    </source>
</evidence>
<dbReference type="OrthoDB" id="25767at2759"/>
<evidence type="ECO:0000256" key="1">
    <source>
        <dbReference type="ARBA" id="ARBA00009375"/>
    </source>
</evidence>
<dbReference type="InterPro" id="IPR001406">
    <property type="entry name" value="PsdUridine_synth_TruA"/>
</dbReference>
<dbReference type="GO" id="GO:0005634">
    <property type="term" value="C:nucleus"/>
    <property type="evidence" value="ECO:0007669"/>
    <property type="project" value="TreeGrafter"/>
</dbReference>
<dbReference type="GO" id="GO:0009982">
    <property type="term" value="F:pseudouridine synthase activity"/>
    <property type="evidence" value="ECO:0007669"/>
    <property type="project" value="InterPro"/>
</dbReference>
<keyword evidence="7" id="KW-1185">Reference proteome</keyword>
<accession>A0A0L0SHF4</accession>
<reference evidence="7" key="2">
    <citation type="submission" date="2009-11" db="EMBL/GenBank/DDBJ databases">
        <title>The Genome Sequence of Allomyces macrogynus strain ATCC 38327.</title>
        <authorList>
            <consortium name="The Broad Institute Genome Sequencing Platform"/>
            <person name="Russ C."/>
            <person name="Cuomo C."/>
            <person name="Shea T."/>
            <person name="Young S.K."/>
            <person name="Zeng Q."/>
            <person name="Koehrsen M."/>
            <person name="Haas B."/>
            <person name="Borodovsky M."/>
            <person name="Guigo R."/>
            <person name="Alvarado L."/>
            <person name="Berlin A."/>
            <person name="Borenstein D."/>
            <person name="Chen Z."/>
            <person name="Engels R."/>
            <person name="Freedman E."/>
            <person name="Gellesch M."/>
            <person name="Goldberg J."/>
            <person name="Griggs A."/>
            <person name="Gujja S."/>
            <person name="Heiman D."/>
            <person name="Hepburn T."/>
            <person name="Howarth C."/>
            <person name="Jen D."/>
            <person name="Larson L."/>
            <person name="Lewis B."/>
            <person name="Mehta T."/>
            <person name="Park D."/>
            <person name="Pearson M."/>
            <person name="Roberts A."/>
            <person name="Saif S."/>
            <person name="Shenoy N."/>
            <person name="Sisk P."/>
            <person name="Stolte C."/>
            <person name="Sykes S."/>
            <person name="Walk T."/>
            <person name="White J."/>
            <person name="Yandava C."/>
            <person name="Burger G."/>
            <person name="Gray M.W."/>
            <person name="Holland P.W.H."/>
            <person name="King N."/>
            <person name="Lang F.B.F."/>
            <person name="Roger A.J."/>
            <person name="Ruiz-Trillo I."/>
            <person name="Lander E."/>
            <person name="Nusbaum C."/>
        </authorList>
    </citation>
    <scope>NUCLEOTIDE SEQUENCE [LARGE SCALE GENOMIC DNA]</scope>
    <source>
        <strain evidence="7">ATCC 38327</strain>
    </source>
</reference>
<dbReference type="InterPro" id="IPR020103">
    <property type="entry name" value="PsdUridine_synth_cat_dom_sf"/>
</dbReference>
<dbReference type="PANTHER" id="PTHR11142">
    <property type="entry name" value="PSEUDOURIDYLATE SYNTHASE"/>
    <property type="match status" value="1"/>
</dbReference>
<dbReference type="Pfam" id="PF01416">
    <property type="entry name" value="PseudoU_synth_1"/>
    <property type="match status" value="1"/>
</dbReference>
<dbReference type="GO" id="GO:0005737">
    <property type="term" value="C:cytoplasm"/>
    <property type="evidence" value="ECO:0007669"/>
    <property type="project" value="TreeGrafter"/>
</dbReference>
<gene>
    <name evidence="6" type="ORF">AMAG_07210</name>
</gene>
<evidence type="ECO:0000259" key="5">
    <source>
        <dbReference type="Pfam" id="PF01416"/>
    </source>
</evidence>
<proteinExistence type="inferred from homology"/>
<keyword evidence="2" id="KW-0819">tRNA processing</keyword>
<dbReference type="HAMAP" id="MF_00171">
    <property type="entry name" value="TruA"/>
    <property type="match status" value="1"/>
</dbReference>
<dbReference type="InterPro" id="IPR020095">
    <property type="entry name" value="PsdUridine_synth_TruA_C"/>
</dbReference>
<dbReference type="GO" id="GO:0003723">
    <property type="term" value="F:RNA binding"/>
    <property type="evidence" value="ECO:0007669"/>
    <property type="project" value="InterPro"/>
</dbReference>
<keyword evidence="3" id="KW-0413">Isomerase</keyword>
<feature type="compositionally biased region" description="Basic and acidic residues" evidence="4">
    <location>
        <begin position="460"/>
        <end position="476"/>
    </location>
</feature>
<dbReference type="Proteomes" id="UP000054350">
    <property type="component" value="Unassembled WGS sequence"/>
</dbReference>